<dbReference type="AlphaFoldDB" id="A0A2U2DTY3"/>
<evidence type="ECO:0008006" key="3">
    <source>
        <dbReference type="Google" id="ProtNLM"/>
    </source>
</evidence>
<dbReference type="Gene3D" id="3.90.226.10">
    <property type="entry name" value="2-enoyl-CoA Hydratase, Chain A, domain 1"/>
    <property type="match status" value="1"/>
</dbReference>
<organism evidence="1 2">
    <name type="scientific">Metarhizobium album</name>
    <dbReference type="NCBI Taxonomy" id="2182425"/>
    <lineage>
        <taxon>Bacteria</taxon>
        <taxon>Pseudomonadati</taxon>
        <taxon>Pseudomonadota</taxon>
        <taxon>Alphaproteobacteria</taxon>
        <taxon>Hyphomicrobiales</taxon>
        <taxon>Rhizobiaceae</taxon>
        <taxon>Metarhizobium</taxon>
    </lineage>
</organism>
<reference evidence="1 2" key="1">
    <citation type="submission" date="2018-05" db="EMBL/GenBank/DDBJ databases">
        <title>The draft genome of strain NS-104.</title>
        <authorList>
            <person name="Hang P."/>
            <person name="Jiang J."/>
        </authorList>
    </citation>
    <scope>NUCLEOTIDE SEQUENCE [LARGE SCALE GENOMIC DNA]</scope>
    <source>
        <strain evidence="1 2">NS-104</strain>
    </source>
</reference>
<comment type="caution">
    <text evidence="1">The sequence shown here is derived from an EMBL/GenBank/DDBJ whole genome shotgun (WGS) entry which is preliminary data.</text>
</comment>
<dbReference type="SUPFAM" id="SSF52096">
    <property type="entry name" value="ClpP/crotonase"/>
    <property type="match status" value="1"/>
</dbReference>
<protein>
    <recommendedName>
        <fullName evidence="3">ATP-dependent Clp protease proteolytic subunit</fullName>
    </recommendedName>
</protein>
<dbReference type="InterPro" id="IPR029045">
    <property type="entry name" value="ClpP/crotonase-like_dom_sf"/>
</dbReference>
<keyword evidence="2" id="KW-1185">Reference proteome</keyword>
<dbReference type="InterPro" id="IPR023562">
    <property type="entry name" value="ClpP/TepA"/>
</dbReference>
<evidence type="ECO:0000313" key="2">
    <source>
        <dbReference type="Proteomes" id="UP000245252"/>
    </source>
</evidence>
<dbReference type="OrthoDB" id="8100412at2"/>
<dbReference type="Pfam" id="PF00574">
    <property type="entry name" value="CLP_protease"/>
    <property type="match status" value="1"/>
</dbReference>
<accession>A0A2U2DTY3</accession>
<gene>
    <name evidence="1" type="ORF">DEM27_10365</name>
</gene>
<proteinExistence type="predicted"/>
<dbReference type="RefSeq" id="WP_109458132.1">
    <property type="nucleotide sequence ID" value="NZ_QFBC01000003.1"/>
</dbReference>
<evidence type="ECO:0000313" key="1">
    <source>
        <dbReference type="EMBL" id="PWE56757.1"/>
    </source>
</evidence>
<name>A0A2U2DTY3_9HYPH</name>
<dbReference type="EMBL" id="QFBC01000003">
    <property type="protein sequence ID" value="PWE56757.1"/>
    <property type="molecule type" value="Genomic_DNA"/>
</dbReference>
<sequence>MRSTVVFSADITVASAQNFATILSNMVSQKYTHLTIGINSTGGGVQPGVFLHNLLISMPMEITTHNIGNVDSIANVVFLGGSHRRSCHSSTFMFHGVGFDLSGNVRMEEKNLTELLDSVNADHDRISRIISSRTELAVEDCRQLFSQQKTRGAEWALENGMVHEICDFSMPSDGSGFVFTGALG</sequence>
<dbReference type="Proteomes" id="UP000245252">
    <property type="component" value="Unassembled WGS sequence"/>
</dbReference>